<dbReference type="Proteomes" id="UP001235269">
    <property type="component" value="Unassembled WGS sequence"/>
</dbReference>
<accession>A0ABU0IDA3</accession>
<reference evidence="2 3" key="1">
    <citation type="submission" date="2023-07" db="EMBL/GenBank/DDBJ databases">
        <title>Genomic Encyclopedia of Type Strains, Phase IV (KMG-IV): sequencing the most valuable type-strain genomes for metagenomic binning, comparative biology and taxonomic classification.</title>
        <authorList>
            <person name="Goeker M."/>
        </authorList>
    </citation>
    <scope>NUCLEOTIDE SEQUENCE [LARGE SCALE GENOMIC DNA]</scope>
    <source>
        <strain evidence="2 3">DSM 100301</strain>
    </source>
</reference>
<comment type="caution">
    <text evidence="2">The sequence shown here is derived from an EMBL/GenBank/DDBJ whole genome shotgun (WGS) entry which is preliminary data.</text>
</comment>
<keyword evidence="3" id="KW-1185">Reference proteome</keyword>
<protein>
    <submittedName>
        <fullName evidence="2">Uncharacterized protein</fullName>
    </submittedName>
</protein>
<evidence type="ECO:0000313" key="2">
    <source>
        <dbReference type="EMBL" id="MDQ0456214.1"/>
    </source>
</evidence>
<dbReference type="EMBL" id="JAUSWH010000007">
    <property type="protein sequence ID" value="MDQ0456214.1"/>
    <property type="molecule type" value="Genomic_DNA"/>
</dbReference>
<evidence type="ECO:0000256" key="1">
    <source>
        <dbReference type="SAM" id="MobiDB-lite"/>
    </source>
</evidence>
<dbReference type="RefSeq" id="WP_307158409.1">
    <property type="nucleotide sequence ID" value="NZ_JAUSWH010000007.1"/>
</dbReference>
<feature type="compositionally biased region" description="Basic and acidic residues" evidence="1">
    <location>
        <begin position="7"/>
        <end position="21"/>
    </location>
</feature>
<evidence type="ECO:0000313" key="3">
    <source>
        <dbReference type="Proteomes" id="UP001235269"/>
    </source>
</evidence>
<name>A0ABU0IDA3_9HYPH</name>
<gene>
    <name evidence="2" type="ORF">QO005_002555</name>
</gene>
<proteinExistence type="predicted"/>
<sequence>MGTLLNKLRDALRSKDSKASEEAAVTPAPSTDEQPVADDAASTSSTAALMDVVDPTVEKFTSAALGQVVSMLGEDARTYLQGMEQIYTAAAGKALGMIASQDPDQQKAGLSLLNHIRMSQKNTSDFAKDIATVAKNFVSIKG</sequence>
<feature type="region of interest" description="Disordered" evidence="1">
    <location>
        <begin position="1"/>
        <end position="44"/>
    </location>
</feature>
<organism evidence="2 3">
    <name type="scientific">Rhizobium paknamense</name>
    <dbReference type="NCBI Taxonomy" id="1206817"/>
    <lineage>
        <taxon>Bacteria</taxon>
        <taxon>Pseudomonadati</taxon>
        <taxon>Pseudomonadota</taxon>
        <taxon>Alphaproteobacteria</taxon>
        <taxon>Hyphomicrobiales</taxon>
        <taxon>Rhizobiaceae</taxon>
        <taxon>Rhizobium/Agrobacterium group</taxon>
        <taxon>Rhizobium</taxon>
    </lineage>
</organism>